<sequence>MQTRIEARPLYLAAQVREMDRRVIAEAGEGFWLMRQAGEAAYALLRARWPKARRLCVLCGGGNNGGDGYVLAALAAADGLAVELVALTPPERLADDARRAYELAAEAGLDALGWRDALTLDGEIMVDAMLGTGARGAPRGDVATAIAQLNAAGRPVMALDVPSGVDVDSGHVEGAAVHATLTLTFIADKFGLHTGAALDHVGDLTLADLGVDACAFTDLAPVAWCQEAQWLATALPPRRPSDHKGTHGHVLVIAGAPGMGGAALMTSEMVARVGAGKVSLATDAAHVAASLTRFPEIMAHGVRGGADLAALVTAADVIAVGPGIGTGAWGQAALQQALAVDKPCVVDADGLNLLAARESPTRRDDWVLTPHPGEAARLLGWSTAAVQRDRRGAVIALQQRWGGCVVLKGPGTLVYDGERLDLCPYGNPGMASGGMGDALTGFVAGLLGQFGEPARAARLGVLIHALAADAASAAGGQRGLLASDLASYARRLANP</sequence>
<dbReference type="HAMAP" id="MF_01966">
    <property type="entry name" value="NADHX_epimerase"/>
    <property type="match status" value="1"/>
</dbReference>
<dbReference type="RefSeq" id="WP_353979332.1">
    <property type="nucleotide sequence ID" value="NZ_CP159578.1"/>
</dbReference>
<evidence type="ECO:0000256" key="16">
    <source>
        <dbReference type="ARBA" id="ARBA00049209"/>
    </source>
</evidence>
<dbReference type="InterPro" id="IPR000631">
    <property type="entry name" value="CARKD"/>
</dbReference>
<feature type="binding site" evidence="17">
    <location>
        <begin position="408"/>
        <end position="412"/>
    </location>
    <ligand>
        <name>AMP</name>
        <dbReference type="ChEBI" id="CHEBI:456215"/>
    </ligand>
</feature>
<comment type="function">
    <text evidence="17">Catalyzes the dehydration of the S-form of NAD(P)HX at the expense of ADP, which is converted to AMP. Together with NAD(P)HX epimerase, which catalyzes the epimerization of the S- and R-forms, the enzyme allows the repair of both epimers of NAD(P)HX, a damaged form of NAD(P)H that is a result of enzymatic or heat-dependent hydration.</text>
</comment>
<dbReference type="GO" id="GO:0046872">
    <property type="term" value="F:metal ion binding"/>
    <property type="evidence" value="ECO:0007669"/>
    <property type="project" value="UniProtKB-UniRule"/>
</dbReference>
<dbReference type="PANTHER" id="PTHR12592">
    <property type="entry name" value="ATP-DEPENDENT (S)-NAD(P)H-HYDRATE DEHYDRATASE FAMILY MEMBER"/>
    <property type="match status" value="1"/>
</dbReference>
<dbReference type="CDD" id="cd01171">
    <property type="entry name" value="YXKO-related"/>
    <property type="match status" value="1"/>
</dbReference>
<evidence type="ECO:0000256" key="5">
    <source>
        <dbReference type="ARBA" id="ARBA00022723"/>
    </source>
</evidence>
<comment type="catalytic activity">
    <reaction evidence="16 17 19">
        <text>(6S)-NADPHX + ADP = AMP + phosphate + NADPH + H(+)</text>
        <dbReference type="Rhea" id="RHEA:32235"/>
        <dbReference type="ChEBI" id="CHEBI:15378"/>
        <dbReference type="ChEBI" id="CHEBI:43474"/>
        <dbReference type="ChEBI" id="CHEBI:57783"/>
        <dbReference type="ChEBI" id="CHEBI:64076"/>
        <dbReference type="ChEBI" id="CHEBI:456215"/>
        <dbReference type="ChEBI" id="CHEBI:456216"/>
        <dbReference type="EC" id="4.2.1.136"/>
    </reaction>
</comment>
<evidence type="ECO:0000313" key="22">
    <source>
        <dbReference type="EMBL" id="XCJ78328.1"/>
    </source>
</evidence>
<keyword evidence="6 17" id="KW-0547">Nucleotide-binding</keyword>
<evidence type="ECO:0000256" key="4">
    <source>
        <dbReference type="ARBA" id="ARBA00009524"/>
    </source>
</evidence>
<keyword evidence="12 17" id="KW-0456">Lyase</keyword>
<dbReference type="GO" id="GO:0046496">
    <property type="term" value="P:nicotinamide nucleotide metabolic process"/>
    <property type="evidence" value="ECO:0007669"/>
    <property type="project" value="UniProtKB-UniRule"/>
</dbReference>
<dbReference type="PANTHER" id="PTHR12592:SF0">
    <property type="entry name" value="ATP-DEPENDENT (S)-NAD(P)H-HYDRATE DEHYDRATASE"/>
    <property type="match status" value="1"/>
</dbReference>
<feature type="binding site" evidence="17">
    <location>
        <position position="323"/>
    </location>
    <ligand>
        <name>(6S)-NADPHX</name>
        <dbReference type="ChEBI" id="CHEBI:64076"/>
    </ligand>
</feature>
<dbReference type="AlphaFoldDB" id="A0AB74U6W2"/>
<comment type="similarity">
    <text evidence="3 19">In the N-terminal section; belongs to the NnrE/AIBP family.</text>
</comment>
<dbReference type="NCBIfam" id="TIGR00197">
    <property type="entry name" value="yjeF_nterm"/>
    <property type="match status" value="1"/>
</dbReference>
<evidence type="ECO:0000256" key="1">
    <source>
        <dbReference type="ARBA" id="ARBA00000013"/>
    </source>
</evidence>
<dbReference type="Pfam" id="PF01256">
    <property type="entry name" value="Carb_kinase"/>
    <property type="match status" value="1"/>
</dbReference>
<dbReference type="GO" id="GO:0052855">
    <property type="term" value="F:ADP-dependent NAD(P)H-hydrate dehydratase activity"/>
    <property type="evidence" value="ECO:0007669"/>
    <property type="project" value="UniProtKB-UniRule"/>
</dbReference>
<proteinExistence type="inferred from homology"/>
<evidence type="ECO:0000256" key="19">
    <source>
        <dbReference type="PIRNR" id="PIRNR017184"/>
    </source>
</evidence>
<comment type="similarity">
    <text evidence="4 19">In the C-terminal section; belongs to the NnrD/CARKD family.</text>
</comment>
<dbReference type="GO" id="GO:0005524">
    <property type="term" value="F:ATP binding"/>
    <property type="evidence" value="ECO:0007669"/>
    <property type="project" value="UniProtKB-UniRule"/>
</dbReference>
<feature type="binding site" evidence="17">
    <location>
        <position position="437"/>
    </location>
    <ligand>
        <name>(6S)-NADPHX</name>
        <dbReference type="ChEBI" id="CHEBI:64076"/>
    </ligand>
</feature>
<feature type="domain" description="YjeF C-terminal" evidence="20">
    <location>
        <begin position="227"/>
        <end position="495"/>
    </location>
</feature>
<comment type="catalytic activity">
    <reaction evidence="2 18 19">
        <text>(6R)-NADPHX = (6S)-NADPHX</text>
        <dbReference type="Rhea" id="RHEA:32227"/>
        <dbReference type="ChEBI" id="CHEBI:64076"/>
        <dbReference type="ChEBI" id="CHEBI:64077"/>
        <dbReference type="EC" id="5.1.99.6"/>
    </reaction>
</comment>
<dbReference type="EC" id="4.2.1.136" evidence="19"/>
<evidence type="ECO:0000256" key="2">
    <source>
        <dbReference type="ARBA" id="ARBA00000909"/>
    </source>
</evidence>
<dbReference type="PROSITE" id="PS51385">
    <property type="entry name" value="YJEF_N"/>
    <property type="match status" value="1"/>
</dbReference>
<keyword evidence="13" id="KW-0511">Multifunctional enzyme</keyword>
<feature type="binding site" evidence="17">
    <location>
        <position position="262"/>
    </location>
    <ligand>
        <name>(6S)-NADPHX</name>
        <dbReference type="ChEBI" id="CHEBI:64076"/>
    </ligand>
</feature>
<dbReference type="HAMAP" id="MF_01965">
    <property type="entry name" value="NADHX_dehydratase"/>
    <property type="match status" value="1"/>
</dbReference>
<feature type="binding site" evidence="18">
    <location>
        <position position="127"/>
    </location>
    <ligand>
        <name>K(+)</name>
        <dbReference type="ChEBI" id="CHEBI:29103"/>
    </ligand>
</feature>
<dbReference type="Pfam" id="PF03853">
    <property type="entry name" value="YjeF_N"/>
    <property type="match status" value="1"/>
</dbReference>
<feature type="binding site" evidence="18">
    <location>
        <begin position="131"/>
        <end position="137"/>
    </location>
    <ligand>
        <name>(6S)-NADPHX</name>
        <dbReference type="ChEBI" id="CHEBI:64076"/>
    </ligand>
</feature>
<name>A0AB74U6W2_9GAMM</name>
<dbReference type="InterPro" id="IPR029056">
    <property type="entry name" value="Ribokinase-like"/>
</dbReference>
<dbReference type="InterPro" id="IPR036652">
    <property type="entry name" value="YjeF_N_dom_sf"/>
</dbReference>
<keyword evidence="7 17" id="KW-0067">ATP-binding</keyword>
<dbReference type="SUPFAM" id="SSF53613">
    <property type="entry name" value="Ribokinase-like"/>
    <property type="match status" value="1"/>
</dbReference>
<feature type="binding site" evidence="18">
    <location>
        <position position="160"/>
    </location>
    <ligand>
        <name>(6S)-NADPHX</name>
        <dbReference type="ChEBI" id="CHEBI:64076"/>
    </ligand>
</feature>
<dbReference type="SUPFAM" id="SSF64153">
    <property type="entry name" value="YjeF N-terminal domain-like"/>
    <property type="match status" value="1"/>
</dbReference>
<comment type="subunit">
    <text evidence="17">Homotetramer.</text>
</comment>
<evidence type="ECO:0000259" key="20">
    <source>
        <dbReference type="PROSITE" id="PS51383"/>
    </source>
</evidence>
<feature type="binding site" evidence="18">
    <location>
        <position position="163"/>
    </location>
    <ligand>
        <name>K(+)</name>
        <dbReference type="ChEBI" id="CHEBI:29103"/>
    </ligand>
</feature>
<dbReference type="GO" id="GO:0110051">
    <property type="term" value="P:metabolite repair"/>
    <property type="evidence" value="ECO:0007669"/>
    <property type="project" value="TreeGrafter"/>
</dbReference>
<keyword evidence="8 17" id="KW-0521">NADP</keyword>
<comment type="similarity">
    <text evidence="17">Belongs to the NnrD/CARKD family.</text>
</comment>
<comment type="cofactor">
    <cofactor evidence="17">
        <name>Mg(2+)</name>
        <dbReference type="ChEBI" id="CHEBI:18420"/>
    </cofactor>
</comment>
<organism evidence="22">
    <name type="scientific">Salinicola endophyticus</name>
    <dbReference type="NCBI Taxonomy" id="1949083"/>
    <lineage>
        <taxon>Bacteria</taxon>
        <taxon>Pseudomonadati</taxon>
        <taxon>Pseudomonadota</taxon>
        <taxon>Gammaproteobacteria</taxon>
        <taxon>Oceanospirillales</taxon>
        <taxon>Halomonadaceae</taxon>
        <taxon>Salinicola</taxon>
    </lineage>
</organism>
<dbReference type="PROSITE" id="PS51383">
    <property type="entry name" value="YJEF_C_3"/>
    <property type="match status" value="1"/>
</dbReference>
<keyword evidence="5 18" id="KW-0479">Metal-binding</keyword>
<comment type="catalytic activity">
    <reaction evidence="1 18 19">
        <text>(6R)-NADHX = (6S)-NADHX</text>
        <dbReference type="Rhea" id="RHEA:32215"/>
        <dbReference type="ChEBI" id="CHEBI:64074"/>
        <dbReference type="ChEBI" id="CHEBI:64075"/>
        <dbReference type="EC" id="5.1.99.6"/>
    </reaction>
</comment>
<reference evidence="22" key="1">
    <citation type="submission" date="2024-06" db="EMBL/GenBank/DDBJ databases">
        <title>Complete genome of Salinicola endophyticus HNIBRBA4755.</title>
        <authorList>
            <person name="Shin S.Y."/>
            <person name="Kang H."/>
            <person name="Song J."/>
        </authorList>
    </citation>
    <scope>NUCLEOTIDE SEQUENCE</scope>
    <source>
        <strain evidence="22">HNIBRBA4755</strain>
    </source>
</reference>
<evidence type="ECO:0000256" key="7">
    <source>
        <dbReference type="ARBA" id="ARBA00022840"/>
    </source>
</evidence>
<dbReference type="InterPro" id="IPR030677">
    <property type="entry name" value="Nnr"/>
</dbReference>
<comment type="caution">
    <text evidence="18">Lacks conserved residue(s) required for the propagation of feature annotation.</text>
</comment>
<comment type="similarity">
    <text evidence="18">Belongs to the NnrE/AIBP family.</text>
</comment>
<evidence type="ECO:0000256" key="15">
    <source>
        <dbReference type="ARBA" id="ARBA00048238"/>
    </source>
</evidence>
<evidence type="ECO:0000256" key="12">
    <source>
        <dbReference type="ARBA" id="ARBA00023239"/>
    </source>
</evidence>
<evidence type="ECO:0000256" key="10">
    <source>
        <dbReference type="ARBA" id="ARBA00023027"/>
    </source>
</evidence>
<feature type="binding site" evidence="17">
    <location>
        <position position="436"/>
    </location>
    <ligand>
        <name>AMP</name>
        <dbReference type="ChEBI" id="CHEBI:456215"/>
    </ligand>
</feature>
<evidence type="ECO:0000256" key="13">
    <source>
        <dbReference type="ARBA" id="ARBA00023268"/>
    </source>
</evidence>
<feature type="domain" description="YjeF N-terminal" evidence="21">
    <location>
        <begin position="16"/>
        <end position="217"/>
    </location>
</feature>
<evidence type="ECO:0000256" key="8">
    <source>
        <dbReference type="ARBA" id="ARBA00022857"/>
    </source>
</evidence>
<keyword evidence="9 18" id="KW-0630">Potassium</keyword>
<comment type="function">
    <text evidence="14 19">Bifunctional enzyme that catalyzes the epimerization of the S- and R-forms of NAD(P)HX and the dehydration of the S-form of NAD(P)HX at the expense of ADP, which is converted to AMP. This allows the repair of both epimers of NAD(P)HX, a damaged form of NAD(P)H that is a result of enzymatic or heat-dependent hydration.</text>
</comment>
<protein>
    <recommendedName>
        <fullName evidence="19">Bifunctional NAD(P)H-hydrate repair enzyme</fullName>
    </recommendedName>
    <alternativeName>
        <fullName evidence="19">Nicotinamide nucleotide repair protein</fullName>
    </alternativeName>
    <domain>
        <recommendedName>
            <fullName evidence="19">ADP-dependent (S)-NAD(P)H-hydrate dehydratase</fullName>
            <ecNumber evidence="19">4.2.1.136</ecNumber>
        </recommendedName>
        <alternativeName>
            <fullName evidence="19">ADP-dependent NAD(P)HX dehydratase</fullName>
        </alternativeName>
    </domain>
    <domain>
        <recommendedName>
            <fullName evidence="19">NAD(P)H-hydrate epimerase</fullName>
            <ecNumber evidence="19">5.1.99.6</ecNumber>
        </recommendedName>
    </domain>
</protein>
<comment type="catalytic activity">
    <reaction evidence="15 17 19">
        <text>(6S)-NADHX + ADP = AMP + phosphate + NADH + H(+)</text>
        <dbReference type="Rhea" id="RHEA:32223"/>
        <dbReference type="ChEBI" id="CHEBI:15378"/>
        <dbReference type="ChEBI" id="CHEBI:43474"/>
        <dbReference type="ChEBI" id="CHEBI:57945"/>
        <dbReference type="ChEBI" id="CHEBI:64074"/>
        <dbReference type="ChEBI" id="CHEBI:456215"/>
        <dbReference type="ChEBI" id="CHEBI:456216"/>
        <dbReference type="EC" id="4.2.1.136"/>
    </reaction>
</comment>
<dbReference type="InterPro" id="IPR004443">
    <property type="entry name" value="YjeF_N_dom"/>
</dbReference>
<dbReference type="PIRSF" id="PIRSF017184">
    <property type="entry name" value="Nnr"/>
    <property type="match status" value="1"/>
</dbReference>
<dbReference type="Gene3D" id="3.40.1190.20">
    <property type="match status" value="1"/>
</dbReference>
<evidence type="ECO:0000256" key="6">
    <source>
        <dbReference type="ARBA" id="ARBA00022741"/>
    </source>
</evidence>
<dbReference type="GO" id="GO:0052856">
    <property type="term" value="F:NAD(P)HX epimerase activity"/>
    <property type="evidence" value="ECO:0007669"/>
    <property type="project" value="UniProtKB-UniRule"/>
</dbReference>
<dbReference type="EMBL" id="CP159578">
    <property type="protein sequence ID" value="XCJ78328.1"/>
    <property type="molecule type" value="Genomic_DNA"/>
</dbReference>
<accession>A0AB74U6W2</accession>
<comment type="function">
    <text evidence="18">Catalyzes the epimerization of the S- and R-forms of NAD(P)HX, a damaged form of NAD(P)H that is a result of enzymatic or heat-dependent hydration. This is a prerequisite for the S-specific NAD(P)H-hydrate dehydratase to allow the repair of both epimers of NAD(P)HX.</text>
</comment>
<feature type="binding site" evidence="18">
    <location>
        <begin position="63"/>
        <end position="67"/>
    </location>
    <ligand>
        <name>(6S)-NADPHX</name>
        <dbReference type="ChEBI" id="CHEBI:64076"/>
    </ligand>
</feature>
<dbReference type="NCBIfam" id="TIGR00196">
    <property type="entry name" value="yjeF_cterm"/>
    <property type="match status" value="1"/>
</dbReference>
<feature type="binding site" evidence="18">
    <location>
        <position position="64"/>
    </location>
    <ligand>
        <name>K(+)</name>
        <dbReference type="ChEBI" id="CHEBI:29103"/>
    </ligand>
</feature>
<evidence type="ECO:0000256" key="18">
    <source>
        <dbReference type="HAMAP-Rule" id="MF_01966"/>
    </source>
</evidence>
<evidence type="ECO:0000256" key="3">
    <source>
        <dbReference type="ARBA" id="ARBA00006001"/>
    </source>
</evidence>
<evidence type="ECO:0000256" key="17">
    <source>
        <dbReference type="HAMAP-Rule" id="MF_01965"/>
    </source>
</evidence>
<feature type="binding site" evidence="17">
    <location>
        <position position="371"/>
    </location>
    <ligand>
        <name>(6S)-NADPHX</name>
        <dbReference type="ChEBI" id="CHEBI:64076"/>
    </ligand>
</feature>
<evidence type="ECO:0000256" key="11">
    <source>
        <dbReference type="ARBA" id="ARBA00023235"/>
    </source>
</evidence>
<evidence type="ECO:0000256" key="14">
    <source>
        <dbReference type="ARBA" id="ARBA00025153"/>
    </source>
</evidence>
<dbReference type="Gene3D" id="3.40.50.10260">
    <property type="entry name" value="YjeF N-terminal domain"/>
    <property type="match status" value="1"/>
</dbReference>
<gene>
    <name evidence="18" type="primary">nnrE</name>
    <name evidence="17" type="synonym">nnrD</name>
    <name evidence="22" type="ORF">ABV408_12900</name>
</gene>
<evidence type="ECO:0000256" key="9">
    <source>
        <dbReference type="ARBA" id="ARBA00022958"/>
    </source>
</evidence>
<dbReference type="EC" id="5.1.99.6" evidence="19"/>
<keyword evidence="11 18" id="KW-0413">Isomerase</keyword>
<keyword evidence="10 17" id="KW-0520">NAD</keyword>
<evidence type="ECO:0000259" key="21">
    <source>
        <dbReference type="PROSITE" id="PS51385"/>
    </source>
</evidence>
<comment type="cofactor">
    <cofactor evidence="18 19">
        <name>K(+)</name>
        <dbReference type="ChEBI" id="CHEBI:29103"/>
    </cofactor>
    <text evidence="18 19">Binds 1 potassium ion per subunit.</text>
</comment>